<dbReference type="RefSeq" id="XP_012895377.1">
    <property type="nucleotide sequence ID" value="XM_013039923.1"/>
</dbReference>
<dbReference type="Gene3D" id="3.40.30.10">
    <property type="entry name" value="Glutaredoxin"/>
    <property type="match status" value="1"/>
</dbReference>
<dbReference type="PROSITE" id="PS00194">
    <property type="entry name" value="THIOREDOXIN_1"/>
    <property type="match status" value="1"/>
</dbReference>
<evidence type="ECO:0000256" key="1">
    <source>
        <dbReference type="ARBA" id="ARBA00006347"/>
    </source>
</evidence>
<evidence type="ECO:0000256" key="2">
    <source>
        <dbReference type="SAM" id="Phobius"/>
    </source>
</evidence>
<feature type="transmembrane region" description="Helical" evidence="2">
    <location>
        <begin position="21"/>
        <end position="38"/>
    </location>
</feature>
<reference evidence="4" key="1">
    <citation type="submission" date="2010-02" db="EMBL/GenBank/DDBJ databases">
        <title>Sequencing and annotation of the Blastocystis hominis genome.</title>
        <authorList>
            <person name="Wincker P."/>
        </authorList>
    </citation>
    <scope>NUCLEOTIDE SEQUENCE</scope>
    <source>
        <strain evidence="4">Singapore isolate B</strain>
    </source>
</reference>
<evidence type="ECO:0000259" key="3">
    <source>
        <dbReference type="PROSITE" id="PS51352"/>
    </source>
</evidence>
<dbReference type="GO" id="GO:0003756">
    <property type="term" value="F:protein disulfide isomerase activity"/>
    <property type="evidence" value="ECO:0007669"/>
    <property type="project" value="TreeGrafter"/>
</dbReference>
<dbReference type="CDD" id="cd02961">
    <property type="entry name" value="PDI_a_family"/>
    <property type="match status" value="1"/>
</dbReference>
<keyword evidence="2" id="KW-0812">Transmembrane</keyword>
<accession>D8LZU0</accession>
<dbReference type="SUPFAM" id="SSF52833">
    <property type="entry name" value="Thioredoxin-like"/>
    <property type="match status" value="1"/>
</dbReference>
<protein>
    <recommendedName>
        <fullName evidence="3">Thioredoxin domain-containing protein</fullName>
    </recommendedName>
</protein>
<dbReference type="InterPro" id="IPR013766">
    <property type="entry name" value="Thioredoxin_domain"/>
</dbReference>
<evidence type="ECO:0000313" key="5">
    <source>
        <dbReference type="Proteomes" id="UP000008312"/>
    </source>
</evidence>
<dbReference type="Pfam" id="PF00085">
    <property type="entry name" value="Thioredoxin"/>
    <property type="match status" value="1"/>
</dbReference>
<feature type="domain" description="Thioredoxin" evidence="3">
    <location>
        <begin position="8"/>
        <end position="128"/>
    </location>
</feature>
<keyword evidence="5" id="KW-1185">Reference proteome</keyword>
<proteinExistence type="inferred from homology"/>
<dbReference type="OrthoDB" id="427280at2759"/>
<dbReference type="GO" id="GO:0005783">
    <property type="term" value="C:endoplasmic reticulum"/>
    <property type="evidence" value="ECO:0007669"/>
    <property type="project" value="TreeGrafter"/>
</dbReference>
<feature type="transmembrane region" description="Helical" evidence="2">
    <location>
        <begin position="108"/>
        <end position="127"/>
    </location>
</feature>
<dbReference type="GO" id="GO:0006457">
    <property type="term" value="P:protein folding"/>
    <property type="evidence" value="ECO:0007669"/>
    <property type="project" value="TreeGrafter"/>
</dbReference>
<gene>
    <name evidence="4" type="ORF">GSBLH_T00001507001</name>
</gene>
<organism evidence="4">
    <name type="scientific">Blastocystis hominis</name>
    <dbReference type="NCBI Taxonomy" id="12968"/>
    <lineage>
        <taxon>Eukaryota</taxon>
        <taxon>Sar</taxon>
        <taxon>Stramenopiles</taxon>
        <taxon>Bigyra</taxon>
        <taxon>Opalozoa</taxon>
        <taxon>Opalinata</taxon>
        <taxon>Blastocystidae</taxon>
        <taxon>Blastocystis</taxon>
    </lineage>
</organism>
<dbReference type="InParanoid" id="D8LZU0"/>
<dbReference type="InterPro" id="IPR051063">
    <property type="entry name" value="PDI"/>
</dbReference>
<dbReference type="AlphaFoldDB" id="D8LZU0"/>
<comment type="similarity">
    <text evidence="1">Belongs to the protein disulfide isomerase family.</text>
</comment>
<keyword evidence="2" id="KW-1133">Transmembrane helix</keyword>
<dbReference type="PANTHER" id="PTHR45672">
    <property type="entry name" value="PROTEIN DISULFIDE-ISOMERASE C17H9.14C-RELATED"/>
    <property type="match status" value="1"/>
</dbReference>
<dbReference type="PROSITE" id="PS51352">
    <property type="entry name" value="THIOREDOXIN_2"/>
    <property type="match status" value="1"/>
</dbReference>
<dbReference type="EMBL" id="FN668641">
    <property type="protein sequence ID" value="CBK21329.2"/>
    <property type="molecule type" value="Genomic_DNA"/>
</dbReference>
<keyword evidence="2" id="KW-0472">Membrane</keyword>
<name>D8LZU0_BLAHO</name>
<dbReference type="PANTHER" id="PTHR45672:SF11">
    <property type="entry name" value="PROTEIN DISULFIDE-ISOMERASE C17H9.14C"/>
    <property type="match status" value="1"/>
</dbReference>
<dbReference type="InterPro" id="IPR036249">
    <property type="entry name" value="Thioredoxin-like_sf"/>
</dbReference>
<evidence type="ECO:0000313" key="4">
    <source>
        <dbReference type="EMBL" id="CBK21329.2"/>
    </source>
</evidence>
<dbReference type="InterPro" id="IPR017937">
    <property type="entry name" value="Thioredoxin_CS"/>
</dbReference>
<dbReference type="Proteomes" id="UP000008312">
    <property type="component" value="Unassembled WGS sequence"/>
</dbReference>
<dbReference type="GeneID" id="24918756"/>
<sequence length="128" mass="14689">MRKTIILILLSVRNELSNVDNTFSGVVCFLLLFVNVFSNTVEILTSANFDEKVLQSSSGKWFVKFYAPWCPHCMELSPVWNQLAEIVPDSIHIAEIDGSQNQDVFSRYNLHSIPTLLLFINVYFFLLI</sequence>